<evidence type="ECO:0000313" key="2">
    <source>
        <dbReference type="Proteomes" id="UP000607653"/>
    </source>
</evidence>
<reference evidence="1 2" key="1">
    <citation type="journal article" date="2020" name="Mol. Biol. Evol.">
        <title>Distinct Expression and Methylation Patterns for Genes with Different Fates following a Single Whole-Genome Duplication in Flowering Plants.</title>
        <authorList>
            <person name="Shi T."/>
            <person name="Rahmani R.S."/>
            <person name="Gugger P.F."/>
            <person name="Wang M."/>
            <person name="Li H."/>
            <person name="Zhang Y."/>
            <person name="Li Z."/>
            <person name="Wang Q."/>
            <person name="Van de Peer Y."/>
            <person name="Marchal K."/>
            <person name="Chen J."/>
        </authorList>
    </citation>
    <scope>NUCLEOTIDE SEQUENCE [LARGE SCALE GENOMIC DNA]</scope>
    <source>
        <tissue evidence="1">Leaf</tissue>
    </source>
</reference>
<protein>
    <submittedName>
        <fullName evidence="1">Uncharacterized protein</fullName>
    </submittedName>
</protein>
<organism evidence="1 2">
    <name type="scientific">Nelumbo nucifera</name>
    <name type="common">Sacred lotus</name>
    <dbReference type="NCBI Taxonomy" id="4432"/>
    <lineage>
        <taxon>Eukaryota</taxon>
        <taxon>Viridiplantae</taxon>
        <taxon>Streptophyta</taxon>
        <taxon>Embryophyta</taxon>
        <taxon>Tracheophyta</taxon>
        <taxon>Spermatophyta</taxon>
        <taxon>Magnoliopsida</taxon>
        <taxon>Proteales</taxon>
        <taxon>Nelumbonaceae</taxon>
        <taxon>Nelumbo</taxon>
    </lineage>
</organism>
<dbReference type="AlphaFoldDB" id="A0A822YH73"/>
<gene>
    <name evidence="1" type="ORF">HUJ06_009652</name>
</gene>
<evidence type="ECO:0000313" key="1">
    <source>
        <dbReference type="EMBL" id="DAD30801.1"/>
    </source>
</evidence>
<proteinExistence type="predicted"/>
<sequence>MLDSEPEALRVVERNSVRIGGRTLSLFRLPMVSERIGFSHQRISKQEHLQNPLVFLVPSLVAYLENASYI</sequence>
<dbReference type="EMBL" id="DUZY01000003">
    <property type="protein sequence ID" value="DAD30801.1"/>
    <property type="molecule type" value="Genomic_DNA"/>
</dbReference>
<dbReference type="Proteomes" id="UP000607653">
    <property type="component" value="Unassembled WGS sequence"/>
</dbReference>
<keyword evidence="2" id="KW-1185">Reference proteome</keyword>
<accession>A0A822YH73</accession>
<name>A0A822YH73_NELNU</name>
<comment type="caution">
    <text evidence="1">The sequence shown here is derived from an EMBL/GenBank/DDBJ whole genome shotgun (WGS) entry which is preliminary data.</text>
</comment>